<evidence type="ECO:0000259" key="6">
    <source>
        <dbReference type="Pfam" id="PF08240"/>
    </source>
</evidence>
<organism evidence="7 8">
    <name type="scientific">Cohnella zeiphila</name>
    <dbReference type="NCBI Taxonomy" id="2761120"/>
    <lineage>
        <taxon>Bacteria</taxon>
        <taxon>Bacillati</taxon>
        <taxon>Bacillota</taxon>
        <taxon>Bacilli</taxon>
        <taxon>Bacillales</taxon>
        <taxon>Paenibacillaceae</taxon>
        <taxon>Cohnella</taxon>
    </lineage>
</organism>
<evidence type="ECO:0000256" key="4">
    <source>
        <dbReference type="ARBA" id="ARBA00022833"/>
    </source>
</evidence>
<comment type="cofactor">
    <cofactor evidence="1">
        <name>Zn(2+)</name>
        <dbReference type="ChEBI" id="CHEBI:29105"/>
    </cofactor>
</comment>
<dbReference type="EMBL" id="JACJVO010000033">
    <property type="protein sequence ID" value="MBB6734507.1"/>
    <property type="molecule type" value="Genomic_DNA"/>
</dbReference>
<dbReference type="InterPro" id="IPR011032">
    <property type="entry name" value="GroES-like_sf"/>
</dbReference>
<dbReference type="PANTHER" id="PTHR43350:SF19">
    <property type="entry name" value="D-GULOSIDE 3-DEHYDROGENASE"/>
    <property type="match status" value="1"/>
</dbReference>
<evidence type="ECO:0000313" key="8">
    <source>
        <dbReference type="Proteomes" id="UP000564644"/>
    </source>
</evidence>
<keyword evidence="4" id="KW-0862">Zinc</keyword>
<protein>
    <recommendedName>
        <fullName evidence="6">Alcohol dehydrogenase-like N-terminal domain-containing protein</fullName>
    </recommendedName>
</protein>
<dbReference type="AlphaFoldDB" id="A0A7X0SQW7"/>
<dbReference type="PANTHER" id="PTHR43350">
    <property type="entry name" value="NAD-DEPENDENT ALCOHOL DEHYDROGENASE"/>
    <property type="match status" value="1"/>
</dbReference>
<dbReference type="GO" id="GO:0016491">
    <property type="term" value="F:oxidoreductase activity"/>
    <property type="evidence" value="ECO:0007669"/>
    <property type="project" value="UniProtKB-KW"/>
</dbReference>
<dbReference type="GO" id="GO:0046872">
    <property type="term" value="F:metal ion binding"/>
    <property type="evidence" value="ECO:0007669"/>
    <property type="project" value="UniProtKB-KW"/>
</dbReference>
<sequence length="330" mass="36004">MKARAVVFTDKLKVEFREVAVPEPGPHEVVLDLDYSWISIGTESSFLRKERIGGEVRWKEGDPSPFPHVPGYQKTGTIRHAGAEVRGLKPGDRVFATSSKVEQMVFPTGGHVSPAVTHSSQVWKLPEGADPLAYCGMVLTQVGYNCGQRAPVAPGSTAVVIGDGLVGQWTAQTLLHRGADVIVLGRHDERLAYLAPEVRRINAKKEQAAAALSEYEGQIHIVADTVGAIDTFHELQPLMARESHLVSAGFLGERGLIDIQGLREQEITLHCPSGATGQRMDATLAAIQEGWLRTIPLITHRFPVQQAAEAWSVILDPKQVCLGVILEWPR</sequence>
<dbReference type="Pfam" id="PF08240">
    <property type="entry name" value="ADH_N"/>
    <property type="match status" value="1"/>
</dbReference>
<evidence type="ECO:0000256" key="3">
    <source>
        <dbReference type="ARBA" id="ARBA00022723"/>
    </source>
</evidence>
<comment type="similarity">
    <text evidence="2">Belongs to the zinc-containing alcohol dehydrogenase family.</text>
</comment>
<keyword evidence="5" id="KW-0560">Oxidoreductase</keyword>
<dbReference type="Proteomes" id="UP000564644">
    <property type="component" value="Unassembled WGS sequence"/>
</dbReference>
<evidence type="ECO:0000256" key="1">
    <source>
        <dbReference type="ARBA" id="ARBA00001947"/>
    </source>
</evidence>
<dbReference type="Gene3D" id="3.40.50.720">
    <property type="entry name" value="NAD(P)-binding Rossmann-like Domain"/>
    <property type="match status" value="1"/>
</dbReference>
<accession>A0A7X0SQW7</accession>
<dbReference type="Gene3D" id="3.90.180.10">
    <property type="entry name" value="Medium-chain alcohol dehydrogenases, catalytic domain"/>
    <property type="match status" value="2"/>
</dbReference>
<gene>
    <name evidence="7" type="ORF">H7C18_26625</name>
</gene>
<dbReference type="RefSeq" id="WP_185132160.1">
    <property type="nucleotide sequence ID" value="NZ_JACJVO010000033.1"/>
</dbReference>
<feature type="domain" description="Alcohol dehydrogenase-like N-terminal" evidence="6">
    <location>
        <begin position="63"/>
        <end position="126"/>
    </location>
</feature>
<dbReference type="SUPFAM" id="SSF50129">
    <property type="entry name" value="GroES-like"/>
    <property type="match status" value="1"/>
</dbReference>
<keyword evidence="8" id="KW-1185">Reference proteome</keyword>
<dbReference type="InterPro" id="IPR036291">
    <property type="entry name" value="NAD(P)-bd_dom_sf"/>
</dbReference>
<evidence type="ECO:0000256" key="5">
    <source>
        <dbReference type="ARBA" id="ARBA00023002"/>
    </source>
</evidence>
<reference evidence="7 8" key="1">
    <citation type="submission" date="2020-08" db="EMBL/GenBank/DDBJ databases">
        <title>Cohnella phylogeny.</title>
        <authorList>
            <person name="Dunlap C."/>
        </authorList>
    </citation>
    <scope>NUCLEOTIDE SEQUENCE [LARGE SCALE GENOMIC DNA]</scope>
    <source>
        <strain evidence="7 8">CBP 2801</strain>
    </source>
</reference>
<dbReference type="SUPFAM" id="SSF51735">
    <property type="entry name" value="NAD(P)-binding Rossmann-fold domains"/>
    <property type="match status" value="1"/>
</dbReference>
<dbReference type="InterPro" id="IPR013154">
    <property type="entry name" value="ADH-like_N"/>
</dbReference>
<evidence type="ECO:0000313" key="7">
    <source>
        <dbReference type="EMBL" id="MBB6734507.1"/>
    </source>
</evidence>
<proteinExistence type="inferred from homology"/>
<name>A0A7X0SQW7_9BACL</name>
<comment type="caution">
    <text evidence="7">The sequence shown here is derived from an EMBL/GenBank/DDBJ whole genome shotgun (WGS) entry which is preliminary data.</text>
</comment>
<evidence type="ECO:0000256" key="2">
    <source>
        <dbReference type="ARBA" id="ARBA00008072"/>
    </source>
</evidence>
<keyword evidence="3" id="KW-0479">Metal-binding</keyword>